<dbReference type="Proteomes" id="UP000032142">
    <property type="component" value="Unassembled WGS sequence"/>
</dbReference>
<keyword evidence="1" id="KW-0378">Hydrolase</keyword>
<evidence type="ECO:0000313" key="1">
    <source>
        <dbReference type="EMBL" id="KHG28643.1"/>
    </source>
</evidence>
<reference evidence="2" key="1">
    <citation type="submission" date="2014-09" db="EMBL/GenBank/DDBJ databases">
        <authorList>
            <person name="Mudge J."/>
            <person name="Ramaraj T."/>
            <person name="Lindquist I.E."/>
            <person name="Bharti A.K."/>
            <person name="Sundararajan A."/>
            <person name="Cameron C.T."/>
            <person name="Woodward J.E."/>
            <person name="May G.D."/>
            <person name="Brubaker C."/>
            <person name="Broadhvest J."/>
            <person name="Wilkins T.A."/>
        </authorList>
    </citation>
    <scope>NUCLEOTIDE SEQUENCE</scope>
    <source>
        <strain evidence="2">cv. AKA8401</strain>
    </source>
</reference>
<evidence type="ECO:0000313" key="2">
    <source>
        <dbReference type="Proteomes" id="UP000032142"/>
    </source>
</evidence>
<keyword evidence="1" id="KW-0547">Nucleotide-binding</keyword>
<accession>A0A0B0PQ97</accession>
<sequence length="117" mass="13242">MKSLRSLIELLLNYLLNTRNTMRYIGNLHLSASYVANATPYLRPHVAHLRATHGTAHTGRQVSVTHGRLPCHLIAYTRSVPGCQNMCHTYHELRHNSMSSNVTNIMNSDTTQFVQIT</sequence>
<proteinExistence type="predicted"/>
<protein>
    <submittedName>
        <fullName evidence="1">Replicative DNA helicase</fullName>
    </submittedName>
</protein>
<dbReference type="EMBL" id="KN445839">
    <property type="protein sequence ID" value="KHG28643.1"/>
    <property type="molecule type" value="Genomic_DNA"/>
</dbReference>
<dbReference type="AlphaFoldDB" id="A0A0B0PQ97"/>
<gene>
    <name evidence="1" type="ORF">F383_34882</name>
</gene>
<keyword evidence="1" id="KW-0347">Helicase</keyword>
<keyword evidence="2" id="KW-1185">Reference proteome</keyword>
<dbReference type="GO" id="GO:0004386">
    <property type="term" value="F:helicase activity"/>
    <property type="evidence" value="ECO:0007669"/>
    <property type="project" value="UniProtKB-KW"/>
</dbReference>
<name>A0A0B0PQ97_GOSAR</name>
<keyword evidence="1" id="KW-0067">ATP-binding</keyword>
<organism evidence="1 2">
    <name type="scientific">Gossypium arboreum</name>
    <name type="common">Tree cotton</name>
    <name type="synonym">Gossypium nanking</name>
    <dbReference type="NCBI Taxonomy" id="29729"/>
    <lineage>
        <taxon>Eukaryota</taxon>
        <taxon>Viridiplantae</taxon>
        <taxon>Streptophyta</taxon>
        <taxon>Embryophyta</taxon>
        <taxon>Tracheophyta</taxon>
        <taxon>Spermatophyta</taxon>
        <taxon>Magnoliopsida</taxon>
        <taxon>eudicotyledons</taxon>
        <taxon>Gunneridae</taxon>
        <taxon>Pentapetalae</taxon>
        <taxon>rosids</taxon>
        <taxon>malvids</taxon>
        <taxon>Malvales</taxon>
        <taxon>Malvaceae</taxon>
        <taxon>Malvoideae</taxon>
        <taxon>Gossypium</taxon>
    </lineage>
</organism>